<dbReference type="EMBL" id="VSRR010001275">
    <property type="protein sequence ID" value="MPC23987.1"/>
    <property type="molecule type" value="Genomic_DNA"/>
</dbReference>
<keyword evidence="2" id="KW-1185">Reference proteome</keyword>
<gene>
    <name evidence="1" type="ORF">E2C01_017057</name>
</gene>
<dbReference type="AlphaFoldDB" id="A0A5B7DS55"/>
<reference evidence="1 2" key="1">
    <citation type="submission" date="2019-05" db="EMBL/GenBank/DDBJ databases">
        <title>Another draft genome of Portunus trituberculatus and its Hox gene families provides insights of decapod evolution.</title>
        <authorList>
            <person name="Jeong J.-H."/>
            <person name="Song I."/>
            <person name="Kim S."/>
            <person name="Choi T."/>
            <person name="Kim D."/>
            <person name="Ryu S."/>
            <person name="Kim W."/>
        </authorList>
    </citation>
    <scope>NUCLEOTIDE SEQUENCE [LARGE SCALE GENOMIC DNA]</scope>
    <source>
        <tissue evidence="1">Muscle</tissue>
    </source>
</reference>
<comment type="caution">
    <text evidence="1">The sequence shown here is derived from an EMBL/GenBank/DDBJ whole genome shotgun (WGS) entry which is preliminary data.</text>
</comment>
<sequence length="86" mass="9909">MRLFKGEKCARRYTVLRRFCLKNQRSTDTLDHSVGRRRGKSLTIIAGEDAIYLFPTPWQRGRLTCPGRCIWTLFEGFGGSNLGHFS</sequence>
<evidence type="ECO:0000313" key="1">
    <source>
        <dbReference type="EMBL" id="MPC23987.1"/>
    </source>
</evidence>
<dbReference type="Proteomes" id="UP000324222">
    <property type="component" value="Unassembled WGS sequence"/>
</dbReference>
<organism evidence="1 2">
    <name type="scientific">Portunus trituberculatus</name>
    <name type="common">Swimming crab</name>
    <name type="synonym">Neptunus trituberculatus</name>
    <dbReference type="NCBI Taxonomy" id="210409"/>
    <lineage>
        <taxon>Eukaryota</taxon>
        <taxon>Metazoa</taxon>
        <taxon>Ecdysozoa</taxon>
        <taxon>Arthropoda</taxon>
        <taxon>Crustacea</taxon>
        <taxon>Multicrustacea</taxon>
        <taxon>Malacostraca</taxon>
        <taxon>Eumalacostraca</taxon>
        <taxon>Eucarida</taxon>
        <taxon>Decapoda</taxon>
        <taxon>Pleocyemata</taxon>
        <taxon>Brachyura</taxon>
        <taxon>Eubrachyura</taxon>
        <taxon>Portunoidea</taxon>
        <taxon>Portunidae</taxon>
        <taxon>Portuninae</taxon>
        <taxon>Portunus</taxon>
    </lineage>
</organism>
<evidence type="ECO:0000313" key="2">
    <source>
        <dbReference type="Proteomes" id="UP000324222"/>
    </source>
</evidence>
<protein>
    <submittedName>
        <fullName evidence="1">Uncharacterized protein</fullName>
    </submittedName>
</protein>
<proteinExistence type="predicted"/>
<accession>A0A5B7DS55</accession>
<name>A0A5B7DS55_PORTR</name>